<dbReference type="PROSITE" id="PS50112">
    <property type="entry name" value="PAS"/>
    <property type="match status" value="1"/>
</dbReference>
<dbReference type="GO" id="GO:0071111">
    <property type="term" value="F:cyclic-guanylate-specific phosphodiesterase activity"/>
    <property type="evidence" value="ECO:0007669"/>
    <property type="project" value="InterPro"/>
</dbReference>
<accession>A0A3B1AFM9</accession>
<dbReference type="Gene3D" id="3.30.450.20">
    <property type="entry name" value="PAS domain"/>
    <property type="match status" value="1"/>
</dbReference>
<gene>
    <name evidence="3" type="ORF">MNBD_GAMMA23-1626</name>
</gene>
<dbReference type="InterPro" id="IPR049553">
    <property type="entry name" value="GdpP-like_PAS"/>
</dbReference>
<dbReference type="InterPro" id="IPR000160">
    <property type="entry name" value="GGDEF_dom"/>
</dbReference>
<dbReference type="PANTHER" id="PTHR33121:SF79">
    <property type="entry name" value="CYCLIC DI-GMP PHOSPHODIESTERASE PDED-RELATED"/>
    <property type="match status" value="1"/>
</dbReference>
<dbReference type="SUPFAM" id="SSF55073">
    <property type="entry name" value="Nucleotide cyclase"/>
    <property type="match status" value="1"/>
</dbReference>
<dbReference type="Pfam" id="PF00990">
    <property type="entry name" value="GGDEF"/>
    <property type="match status" value="1"/>
</dbReference>
<protein>
    <recommendedName>
        <fullName evidence="4">GGDEF domain-containing protein</fullName>
    </recommendedName>
</protein>
<dbReference type="SUPFAM" id="SSF55785">
    <property type="entry name" value="PYP-like sensor domain (PAS domain)"/>
    <property type="match status" value="1"/>
</dbReference>
<dbReference type="Pfam" id="PF21370">
    <property type="entry name" value="PAS_GdpP"/>
    <property type="match status" value="1"/>
</dbReference>
<evidence type="ECO:0000259" key="1">
    <source>
        <dbReference type="PROSITE" id="PS50112"/>
    </source>
</evidence>
<dbReference type="EMBL" id="UOFT01000072">
    <property type="protein sequence ID" value="VAW98772.1"/>
    <property type="molecule type" value="Genomic_DNA"/>
</dbReference>
<evidence type="ECO:0008006" key="4">
    <source>
        <dbReference type="Google" id="ProtNLM"/>
    </source>
</evidence>
<reference evidence="3" key="1">
    <citation type="submission" date="2018-06" db="EMBL/GenBank/DDBJ databases">
        <authorList>
            <person name="Zhirakovskaya E."/>
        </authorList>
    </citation>
    <scope>NUCLEOTIDE SEQUENCE</scope>
</reference>
<sequence>MLEQLDKQTLQHIIETSPIGLFLTDKHGKVNWLNPTLAHLLETQPNDFIGQSEQSIAKELKALFSEQGVVRIDSEAEPGKHFICTKQPLDSDAATHIHFVHDASSMHALFQERDELKNIIEEMKAIDPVTGMPNYRAILGALEPQVSRSRRYGNILSVMIIQLTNLNELQKKMGEDQTNELIIACSHMLNDQVRWADMIGHINAHEFLLILPETAEQDTHKLKDILSERFENIQVADMANKELSLNTDFGIAQWDKGMDVPLFIQTARSMLEEIPPEKATA</sequence>
<dbReference type="InterPro" id="IPR050706">
    <property type="entry name" value="Cyclic-di-GMP_PDE-like"/>
</dbReference>
<dbReference type="InterPro" id="IPR000014">
    <property type="entry name" value="PAS"/>
</dbReference>
<dbReference type="AlphaFoldDB" id="A0A3B1AFM9"/>
<dbReference type="NCBIfam" id="TIGR00254">
    <property type="entry name" value="GGDEF"/>
    <property type="match status" value="1"/>
</dbReference>
<dbReference type="PANTHER" id="PTHR33121">
    <property type="entry name" value="CYCLIC DI-GMP PHOSPHODIESTERASE PDEF"/>
    <property type="match status" value="1"/>
</dbReference>
<name>A0A3B1AFM9_9ZZZZ</name>
<proteinExistence type="predicted"/>
<evidence type="ECO:0000259" key="2">
    <source>
        <dbReference type="PROSITE" id="PS50887"/>
    </source>
</evidence>
<feature type="domain" description="GGDEF" evidence="2">
    <location>
        <begin position="154"/>
        <end position="281"/>
    </location>
</feature>
<dbReference type="PROSITE" id="PS50887">
    <property type="entry name" value="GGDEF"/>
    <property type="match status" value="1"/>
</dbReference>
<dbReference type="Gene3D" id="3.30.70.270">
    <property type="match status" value="1"/>
</dbReference>
<dbReference type="SMART" id="SM00267">
    <property type="entry name" value="GGDEF"/>
    <property type="match status" value="1"/>
</dbReference>
<dbReference type="InterPro" id="IPR035965">
    <property type="entry name" value="PAS-like_dom_sf"/>
</dbReference>
<dbReference type="InterPro" id="IPR029787">
    <property type="entry name" value="Nucleotide_cyclase"/>
</dbReference>
<organism evidence="3">
    <name type="scientific">hydrothermal vent metagenome</name>
    <dbReference type="NCBI Taxonomy" id="652676"/>
    <lineage>
        <taxon>unclassified sequences</taxon>
        <taxon>metagenomes</taxon>
        <taxon>ecological metagenomes</taxon>
    </lineage>
</organism>
<feature type="domain" description="PAS" evidence="1">
    <location>
        <begin position="6"/>
        <end position="52"/>
    </location>
</feature>
<dbReference type="InterPro" id="IPR043128">
    <property type="entry name" value="Rev_trsase/Diguanyl_cyclase"/>
</dbReference>
<evidence type="ECO:0000313" key="3">
    <source>
        <dbReference type="EMBL" id="VAW98772.1"/>
    </source>
</evidence>